<proteinExistence type="predicted"/>
<dbReference type="InterPro" id="IPR011044">
    <property type="entry name" value="Quino_amine_DH_bsu"/>
</dbReference>
<evidence type="ECO:0000256" key="2">
    <source>
        <dbReference type="SAM" id="Phobius"/>
    </source>
</evidence>
<evidence type="ECO:0000256" key="1">
    <source>
        <dbReference type="SAM" id="MobiDB-lite"/>
    </source>
</evidence>
<dbReference type="AlphaFoldDB" id="A0A317DR49"/>
<gene>
    <name evidence="3" type="ORF">DKT69_11655</name>
</gene>
<keyword evidence="2" id="KW-1133">Transmembrane helix</keyword>
<evidence type="ECO:0000313" key="4">
    <source>
        <dbReference type="Proteomes" id="UP000246050"/>
    </source>
</evidence>
<dbReference type="Proteomes" id="UP000246050">
    <property type="component" value="Unassembled WGS sequence"/>
</dbReference>
<name>A0A317DR49_9ACTN</name>
<feature type="compositionally biased region" description="Gly residues" evidence="1">
    <location>
        <begin position="115"/>
        <end position="126"/>
    </location>
</feature>
<keyword evidence="2" id="KW-0812">Transmembrane</keyword>
<comment type="caution">
    <text evidence="3">The sequence shown here is derived from an EMBL/GenBank/DDBJ whole genome shotgun (WGS) entry which is preliminary data.</text>
</comment>
<feature type="region of interest" description="Disordered" evidence="1">
    <location>
        <begin position="115"/>
        <end position="144"/>
    </location>
</feature>
<reference evidence="3 4" key="1">
    <citation type="submission" date="2018-05" db="EMBL/GenBank/DDBJ databases">
        <title>Micromonosporas from Atacama Desert.</title>
        <authorList>
            <person name="Carro L."/>
            <person name="Golinska P."/>
            <person name="Klenk H.-P."/>
            <person name="Goodfellow M."/>
        </authorList>
    </citation>
    <scope>NUCLEOTIDE SEQUENCE [LARGE SCALE GENOMIC DNA]</scope>
    <source>
        <strain evidence="3 4">4G51</strain>
    </source>
</reference>
<organism evidence="3 4">
    <name type="scientific">Micromonospora sicca</name>
    <dbReference type="NCBI Taxonomy" id="2202420"/>
    <lineage>
        <taxon>Bacteria</taxon>
        <taxon>Bacillati</taxon>
        <taxon>Actinomycetota</taxon>
        <taxon>Actinomycetes</taxon>
        <taxon>Micromonosporales</taxon>
        <taxon>Micromonosporaceae</taxon>
        <taxon>Micromonospora</taxon>
    </lineage>
</organism>
<evidence type="ECO:0000313" key="3">
    <source>
        <dbReference type="EMBL" id="PWR15313.1"/>
    </source>
</evidence>
<dbReference type="EMBL" id="QGKS01000188">
    <property type="protein sequence ID" value="PWR15313.1"/>
    <property type="molecule type" value="Genomic_DNA"/>
</dbReference>
<dbReference type="SUPFAM" id="SSF50969">
    <property type="entry name" value="YVTN repeat-like/Quinoprotein amine dehydrogenase"/>
    <property type="match status" value="1"/>
</dbReference>
<feature type="region of interest" description="Disordered" evidence="1">
    <location>
        <begin position="72"/>
        <end position="93"/>
    </location>
</feature>
<protein>
    <submittedName>
        <fullName evidence="3">Uncharacterized protein</fullName>
    </submittedName>
</protein>
<keyword evidence="2" id="KW-0472">Membrane</keyword>
<accession>A0A317DR49</accession>
<feature type="compositionally biased region" description="Pro residues" evidence="1">
    <location>
        <begin position="79"/>
        <end position="91"/>
    </location>
</feature>
<feature type="transmembrane region" description="Helical" evidence="2">
    <location>
        <begin position="43"/>
        <end position="65"/>
    </location>
</feature>
<sequence>MTVNGVPEDLADLVHRAALATPPHVGDLANVRRRARARRRRRAAATAGGLVVLVALTGGAVPLLAGGRLARPATTAPAPASPVPAPPPPTIRPAEPAQRLMIAVDWTTWRLDGGKGPEVGLRGGGEVLPDGSVRRHRTPKDFSPGAALPDGRLVGLLYTDLMPGVRRTDGPNVEGLSIKLVVLGPDDAVEISREVRIKGQSIELLGADQRYAYLARDEGIVAHELTTGRERILLRSSAAGVDLIAAGQTSVGSDRLAEQRTDQPCRTDVRRLADGKRIARLTADGICMNGLRLSPDGRLVAVPYFLSNHGGQQRVAVYETGTGKLRVDQAIGTPRRVPVPGGVQGLAWADDTSLRVAWAELPAGARRVYSVEEVLKVVTVSVQ</sequence>